<evidence type="ECO:0000256" key="4">
    <source>
        <dbReference type="ARBA" id="ARBA00023204"/>
    </source>
</evidence>
<dbReference type="PANTHER" id="PTHR43003">
    <property type="entry name" value="DNA-3-METHYLADENINE GLYCOSYLASE"/>
    <property type="match status" value="1"/>
</dbReference>
<evidence type="ECO:0000259" key="6">
    <source>
        <dbReference type="SMART" id="SM01009"/>
    </source>
</evidence>
<evidence type="ECO:0000256" key="2">
    <source>
        <dbReference type="ARBA" id="ARBA00012000"/>
    </source>
</evidence>
<dbReference type="Gene3D" id="1.10.1670.10">
    <property type="entry name" value="Helix-hairpin-Helix base-excision DNA repair enzymes (C-terminal)"/>
    <property type="match status" value="1"/>
</dbReference>
<keyword evidence="4" id="KW-0234">DNA repair</keyword>
<dbReference type="EC" id="3.2.2.21" evidence="2"/>
<dbReference type="SMART" id="SM01009">
    <property type="entry name" value="AlkA_N"/>
    <property type="match status" value="1"/>
</dbReference>
<dbReference type="Pfam" id="PF00730">
    <property type="entry name" value="HhH-GPD"/>
    <property type="match status" value="1"/>
</dbReference>
<feature type="domain" description="DNA-3-methyladenine glycosylase AlkA N-terminal" evidence="6">
    <location>
        <begin position="19"/>
        <end position="135"/>
    </location>
</feature>
<evidence type="ECO:0000313" key="8">
    <source>
        <dbReference type="Proteomes" id="UP001139104"/>
    </source>
</evidence>
<dbReference type="InterPro" id="IPR051912">
    <property type="entry name" value="Alkylbase_DNA_Glycosylase/TA"/>
</dbReference>
<reference evidence="7" key="1">
    <citation type="journal article" date="2022" name="ISME J.">
        <title>Identification of active gaseous-alkane degraders at natural gas seeps.</title>
        <authorList>
            <person name="Farhan Ul Haque M."/>
            <person name="Hernandez M."/>
            <person name="Crombie A.T."/>
            <person name="Murrell J.C."/>
        </authorList>
    </citation>
    <scope>NUCLEOTIDE SEQUENCE</scope>
    <source>
        <strain evidence="7">PC2</strain>
    </source>
</reference>
<organism evidence="7 8">
    <name type="scientific">Candidatus Rhodoblastus alkanivorans</name>
    <dbReference type="NCBI Taxonomy" id="2954117"/>
    <lineage>
        <taxon>Bacteria</taxon>
        <taxon>Pseudomonadati</taxon>
        <taxon>Pseudomonadota</taxon>
        <taxon>Alphaproteobacteria</taxon>
        <taxon>Hyphomicrobiales</taxon>
        <taxon>Rhodoblastaceae</taxon>
        <taxon>Rhodoblastus</taxon>
    </lineage>
</organism>
<feature type="domain" description="HhH-GPD" evidence="5">
    <location>
        <begin position="145"/>
        <end position="303"/>
    </location>
</feature>
<dbReference type="InterPro" id="IPR003265">
    <property type="entry name" value="HhH-GPD_domain"/>
</dbReference>
<dbReference type="SMART" id="SM00478">
    <property type="entry name" value="ENDO3c"/>
    <property type="match status" value="1"/>
</dbReference>
<dbReference type="CDD" id="cd00056">
    <property type="entry name" value="ENDO3c"/>
    <property type="match status" value="1"/>
</dbReference>
<keyword evidence="3" id="KW-0227">DNA damage</keyword>
<dbReference type="InterPro" id="IPR010316">
    <property type="entry name" value="AlkA_N"/>
</dbReference>
<comment type="catalytic activity">
    <reaction evidence="1">
        <text>Hydrolysis of alkylated DNA, releasing 3-methyladenine, 3-methylguanine, 7-methylguanine and 7-methyladenine.</text>
        <dbReference type="EC" id="3.2.2.21"/>
    </reaction>
</comment>
<name>A0ABS9Z9L9_9HYPH</name>
<comment type="caution">
    <text evidence="7">The sequence shown here is derived from an EMBL/GenBank/DDBJ whole genome shotgun (WGS) entry which is preliminary data.</text>
</comment>
<evidence type="ECO:0000313" key="7">
    <source>
        <dbReference type="EMBL" id="MCI4683897.1"/>
    </source>
</evidence>
<evidence type="ECO:0000259" key="5">
    <source>
        <dbReference type="SMART" id="SM00478"/>
    </source>
</evidence>
<evidence type="ECO:0000256" key="3">
    <source>
        <dbReference type="ARBA" id="ARBA00022763"/>
    </source>
</evidence>
<dbReference type="Gene3D" id="3.30.310.20">
    <property type="entry name" value="DNA-3-methyladenine glycosylase AlkA, N-terminal domain"/>
    <property type="match status" value="1"/>
</dbReference>
<dbReference type="EMBL" id="JAIVFP010000001">
    <property type="protein sequence ID" value="MCI4683897.1"/>
    <property type="molecule type" value="Genomic_DNA"/>
</dbReference>
<proteinExistence type="predicted"/>
<sequence>MALRRASAGEKAAAPGETTLLLRYKPPYDWPAMLGYFGPRMIAGVETIENGVYRRAIALQGEHGIVAVELAEADALKVRVRFPKLSVLPNIIARLRRVFDLAADPQAVALDLGKDATLAPLVAHRPGLRLPGAWDGFEMAARAILGQQVTVAGAARLAARLTERFGEKLRCADPVLTRVFPEPAALAEADLAGLGLTRARAESLKKLAAAAAVNPHLFSAALSLEEAQSALRALPGVGDWTAQYIAMRLLREPDAFPAADIGLRRALADRDGARPTPKTLLARAENWRPWRAYAAQHLWTAEGAMTAKSREFRR</sequence>
<accession>A0ABS9Z9L9</accession>
<dbReference type="SUPFAM" id="SSF55945">
    <property type="entry name" value="TATA-box binding protein-like"/>
    <property type="match status" value="1"/>
</dbReference>
<dbReference type="PANTHER" id="PTHR43003:SF13">
    <property type="entry name" value="DNA-3-METHYLADENINE GLYCOSYLASE 2"/>
    <property type="match status" value="1"/>
</dbReference>
<dbReference type="InterPro" id="IPR037046">
    <property type="entry name" value="AlkA_N_sf"/>
</dbReference>
<keyword evidence="8" id="KW-1185">Reference proteome</keyword>
<dbReference type="Proteomes" id="UP001139104">
    <property type="component" value="Unassembled WGS sequence"/>
</dbReference>
<protein>
    <recommendedName>
        <fullName evidence="2">DNA-3-methyladenine glycosylase II</fullName>
        <ecNumber evidence="2">3.2.2.21</ecNumber>
    </recommendedName>
</protein>
<dbReference type="Pfam" id="PF06029">
    <property type="entry name" value="AlkA_N"/>
    <property type="match status" value="1"/>
</dbReference>
<dbReference type="SUPFAM" id="SSF48150">
    <property type="entry name" value="DNA-glycosylase"/>
    <property type="match status" value="1"/>
</dbReference>
<dbReference type="InterPro" id="IPR023170">
    <property type="entry name" value="HhH_base_excis_C"/>
</dbReference>
<dbReference type="Gene3D" id="1.10.340.30">
    <property type="entry name" value="Hypothetical protein, domain 2"/>
    <property type="match status" value="1"/>
</dbReference>
<evidence type="ECO:0000256" key="1">
    <source>
        <dbReference type="ARBA" id="ARBA00000086"/>
    </source>
</evidence>
<gene>
    <name evidence="7" type="ORF">K2U94_14175</name>
</gene>
<dbReference type="InterPro" id="IPR011257">
    <property type="entry name" value="DNA_glycosylase"/>
</dbReference>